<evidence type="ECO:0000259" key="1">
    <source>
        <dbReference type="Pfam" id="PF05050"/>
    </source>
</evidence>
<accession>A0A923MXZ8</accession>
<dbReference type="Gene3D" id="3.40.50.150">
    <property type="entry name" value="Vaccinia Virus protein VP39"/>
    <property type="match status" value="1"/>
</dbReference>
<dbReference type="AlphaFoldDB" id="A0A923MXZ8"/>
<evidence type="ECO:0000313" key="3">
    <source>
        <dbReference type="Proteomes" id="UP000641454"/>
    </source>
</evidence>
<dbReference type="GO" id="GO:0032259">
    <property type="term" value="P:methylation"/>
    <property type="evidence" value="ECO:0007669"/>
    <property type="project" value="UniProtKB-KW"/>
</dbReference>
<dbReference type="NCBIfam" id="TIGR01444">
    <property type="entry name" value="fkbM_fam"/>
    <property type="match status" value="1"/>
</dbReference>
<dbReference type="InterPro" id="IPR052514">
    <property type="entry name" value="SAM-dependent_MTase"/>
</dbReference>
<reference evidence="2 3" key="1">
    <citation type="submission" date="2020-08" db="EMBL/GenBank/DDBJ databases">
        <title>Description of novel Flavobacterium F-392 isolate.</title>
        <authorList>
            <person name="Saticioglu I.B."/>
            <person name="Duman M."/>
            <person name="Altun S."/>
        </authorList>
    </citation>
    <scope>NUCLEOTIDE SEQUENCE [LARGE SCALE GENOMIC DNA]</scope>
    <source>
        <strain evidence="2 3">F-392</strain>
    </source>
</reference>
<protein>
    <submittedName>
        <fullName evidence="2">FkbM family methyltransferase</fullName>
    </submittedName>
</protein>
<comment type="caution">
    <text evidence="2">The sequence shown here is derived from an EMBL/GenBank/DDBJ whole genome shotgun (WGS) entry which is preliminary data.</text>
</comment>
<keyword evidence="2" id="KW-0489">Methyltransferase</keyword>
<name>A0A923MXZ8_9FLAO</name>
<proteinExistence type="predicted"/>
<dbReference type="InterPro" id="IPR006342">
    <property type="entry name" value="FkbM_mtfrase"/>
</dbReference>
<dbReference type="PANTHER" id="PTHR34203">
    <property type="entry name" value="METHYLTRANSFERASE, FKBM FAMILY PROTEIN"/>
    <property type="match status" value="1"/>
</dbReference>
<organism evidence="2 3">
    <name type="scientific">Flavobacterium muglaense</name>
    <dbReference type="NCBI Taxonomy" id="2764716"/>
    <lineage>
        <taxon>Bacteria</taxon>
        <taxon>Pseudomonadati</taxon>
        <taxon>Bacteroidota</taxon>
        <taxon>Flavobacteriia</taxon>
        <taxon>Flavobacteriales</taxon>
        <taxon>Flavobacteriaceae</taxon>
        <taxon>Flavobacterium</taxon>
    </lineage>
</organism>
<sequence>MRKIIYTLISKCGYRIENKNKINVENLKFVNQFEARINQHLVVKSIEFIKEILYSFPDLQIKDCDYGLNFNFQEIKIYVETYEEILIISEIFVKKEYDFFTSEKIVLCDIGANIGLASIFLSLKENIEAIYAFEPVRQTYHQALINFKMNSHFLKVKSIKNYGLAKNDRDQVFLFNSNVKGNTGIRGSKSSSFVAEAVTNVNVKLKNASNEIEMILKEHPNSKIAIKVDCEGAEYEIFEDLNESGCLKKIDYIILEWHDEGSSSLELILRDNKFEYFARNMALSTGMIYAINRGKNL</sequence>
<dbReference type="Pfam" id="PF05050">
    <property type="entry name" value="Methyltransf_21"/>
    <property type="match status" value="1"/>
</dbReference>
<gene>
    <name evidence="2" type="ORF">H8R25_03955</name>
</gene>
<dbReference type="InterPro" id="IPR029063">
    <property type="entry name" value="SAM-dependent_MTases_sf"/>
</dbReference>
<dbReference type="RefSeq" id="WP_187017263.1">
    <property type="nucleotide sequence ID" value="NZ_JACRUK010000005.1"/>
</dbReference>
<feature type="domain" description="Methyltransferase FkbM" evidence="1">
    <location>
        <begin position="109"/>
        <end position="274"/>
    </location>
</feature>
<keyword evidence="3" id="KW-1185">Reference proteome</keyword>
<evidence type="ECO:0000313" key="2">
    <source>
        <dbReference type="EMBL" id="MBC5843592.1"/>
    </source>
</evidence>
<dbReference type="PANTHER" id="PTHR34203:SF15">
    <property type="entry name" value="SLL1173 PROTEIN"/>
    <property type="match status" value="1"/>
</dbReference>
<dbReference type="EMBL" id="JACRUL010000005">
    <property type="protein sequence ID" value="MBC5843592.1"/>
    <property type="molecule type" value="Genomic_DNA"/>
</dbReference>
<dbReference type="Proteomes" id="UP000641454">
    <property type="component" value="Unassembled WGS sequence"/>
</dbReference>
<dbReference type="SUPFAM" id="SSF53335">
    <property type="entry name" value="S-adenosyl-L-methionine-dependent methyltransferases"/>
    <property type="match status" value="1"/>
</dbReference>
<dbReference type="GO" id="GO:0008168">
    <property type="term" value="F:methyltransferase activity"/>
    <property type="evidence" value="ECO:0007669"/>
    <property type="project" value="UniProtKB-KW"/>
</dbReference>
<keyword evidence="2" id="KW-0808">Transferase</keyword>